<dbReference type="Proteomes" id="UP000293638">
    <property type="component" value="Unassembled WGS sequence"/>
</dbReference>
<sequence length="443" mass="45374">MADTVDDEAAGVERIAALLAAPGAAAIAERLESAVRRGELLPGSVLPPIRSLARWIGVDANTVAAAYRAARDRGLVETAGRAGTRVLERPSTTPRGSLGPPVPPGALDLTRGEPDPALLPPLLLDVPPVSTGYAVAGRDGLTDLLRSAAREALGAEGVPTAELTVASGALDAIERALRAVVRPGARVAVEDPGWGNVLDLLPAMGHAAVPVALDEEGPLPDALEAALASGVAAVVVTARAQNPTGAAVSQERAEVLRGLLSAHPEVLVVEDDHGAALTRLPLSTLAGATRRWVHVRSASKAYGPDLRCAVVAGDEVTVARTAGRLRLGPGWVSTLLQDATARAWSTQGDVVARAAEVYDERRAALVAALADRGVRAWGRSGLNAWVPVHDEARAVAGALEQGVAVAPGSRFRLASGPAVRVSTSQLPVGRAREVAEVLAPLAG</sequence>
<feature type="domain" description="HTH gntR-type" evidence="7">
    <location>
        <begin position="21"/>
        <end position="89"/>
    </location>
</feature>
<evidence type="ECO:0000256" key="5">
    <source>
        <dbReference type="ARBA" id="ARBA00023163"/>
    </source>
</evidence>
<keyword evidence="4 8" id="KW-0238">DNA-binding</keyword>
<dbReference type="SUPFAM" id="SSF46785">
    <property type="entry name" value="Winged helix' DNA-binding domain"/>
    <property type="match status" value="1"/>
</dbReference>
<protein>
    <submittedName>
        <fullName evidence="8">DNA-binding transcriptional MocR family regulator</fullName>
    </submittedName>
</protein>
<comment type="caution">
    <text evidence="8">The sequence shown here is derived from an EMBL/GenBank/DDBJ whole genome shotgun (WGS) entry which is preliminary data.</text>
</comment>
<organism evidence="8 9">
    <name type="scientific">Motilibacter rhizosphaerae</name>
    <dbReference type="NCBI Taxonomy" id="598652"/>
    <lineage>
        <taxon>Bacteria</taxon>
        <taxon>Bacillati</taxon>
        <taxon>Actinomycetota</taxon>
        <taxon>Actinomycetes</taxon>
        <taxon>Motilibacterales</taxon>
        <taxon>Motilibacteraceae</taxon>
        <taxon>Motilibacter</taxon>
    </lineage>
</organism>
<reference evidence="8 9" key="1">
    <citation type="submission" date="2019-02" db="EMBL/GenBank/DDBJ databases">
        <title>Genomic Encyclopedia of Type Strains, Phase IV (KMG-IV): sequencing the most valuable type-strain genomes for metagenomic binning, comparative biology and taxonomic classification.</title>
        <authorList>
            <person name="Goeker M."/>
        </authorList>
    </citation>
    <scope>NUCLEOTIDE SEQUENCE [LARGE SCALE GENOMIC DNA]</scope>
    <source>
        <strain evidence="8 9">DSM 45622</strain>
    </source>
</reference>
<evidence type="ECO:0000313" key="9">
    <source>
        <dbReference type="Proteomes" id="UP000293638"/>
    </source>
</evidence>
<feature type="region of interest" description="Disordered" evidence="6">
    <location>
        <begin position="87"/>
        <end position="107"/>
    </location>
</feature>
<dbReference type="InterPro" id="IPR015424">
    <property type="entry name" value="PyrdxlP-dep_Trfase"/>
</dbReference>
<dbReference type="Pfam" id="PF00392">
    <property type="entry name" value="GntR"/>
    <property type="match status" value="1"/>
</dbReference>
<evidence type="ECO:0000256" key="4">
    <source>
        <dbReference type="ARBA" id="ARBA00023125"/>
    </source>
</evidence>
<dbReference type="OrthoDB" id="4336542at2"/>
<keyword evidence="3" id="KW-0805">Transcription regulation</keyword>
<evidence type="ECO:0000313" key="8">
    <source>
        <dbReference type="EMBL" id="RZS89723.1"/>
    </source>
</evidence>
<dbReference type="InterPro" id="IPR000524">
    <property type="entry name" value="Tscrpt_reg_HTH_GntR"/>
</dbReference>
<dbReference type="EMBL" id="SGXD01000002">
    <property type="protein sequence ID" value="RZS89723.1"/>
    <property type="molecule type" value="Genomic_DNA"/>
</dbReference>
<dbReference type="InterPro" id="IPR036388">
    <property type="entry name" value="WH-like_DNA-bd_sf"/>
</dbReference>
<dbReference type="SUPFAM" id="SSF53383">
    <property type="entry name" value="PLP-dependent transferases"/>
    <property type="match status" value="1"/>
</dbReference>
<dbReference type="SMART" id="SM00345">
    <property type="entry name" value="HTH_GNTR"/>
    <property type="match status" value="1"/>
</dbReference>
<evidence type="ECO:0000259" key="7">
    <source>
        <dbReference type="PROSITE" id="PS50949"/>
    </source>
</evidence>
<dbReference type="GO" id="GO:0003677">
    <property type="term" value="F:DNA binding"/>
    <property type="evidence" value="ECO:0007669"/>
    <property type="project" value="UniProtKB-KW"/>
</dbReference>
<proteinExistence type="inferred from homology"/>
<keyword evidence="2" id="KW-0663">Pyridoxal phosphate</keyword>
<dbReference type="RefSeq" id="WP_130492287.1">
    <property type="nucleotide sequence ID" value="NZ_SGXD01000002.1"/>
</dbReference>
<dbReference type="Gene3D" id="3.40.640.10">
    <property type="entry name" value="Type I PLP-dependent aspartate aminotransferase-like (Major domain)"/>
    <property type="match status" value="1"/>
</dbReference>
<dbReference type="GO" id="GO:0030170">
    <property type="term" value="F:pyridoxal phosphate binding"/>
    <property type="evidence" value="ECO:0007669"/>
    <property type="project" value="InterPro"/>
</dbReference>
<dbReference type="PROSITE" id="PS50949">
    <property type="entry name" value="HTH_GNTR"/>
    <property type="match status" value="1"/>
</dbReference>
<dbReference type="InterPro" id="IPR036390">
    <property type="entry name" value="WH_DNA-bd_sf"/>
</dbReference>
<dbReference type="InterPro" id="IPR004839">
    <property type="entry name" value="Aminotransferase_I/II_large"/>
</dbReference>
<evidence type="ECO:0000256" key="2">
    <source>
        <dbReference type="ARBA" id="ARBA00022898"/>
    </source>
</evidence>
<dbReference type="CDD" id="cd00609">
    <property type="entry name" value="AAT_like"/>
    <property type="match status" value="1"/>
</dbReference>
<dbReference type="AlphaFoldDB" id="A0A4Q7NRK9"/>
<name>A0A4Q7NRK9_9ACTN</name>
<dbReference type="PANTHER" id="PTHR46577:SF1">
    <property type="entry name" value="HTH-TYPE TRANSCRIPTIONAL REGULATORY PROTEIN GABR"/>
    <property type="match status" value="1"/>
</dbReference>
<accession>A0A4Q7NRK9</accession>
<dbReference type="Gene3D" id="3.90.1150.10">
    <property type="entry name" value="Aspartate Aminotransferase, domain 1"/>
    <property type="match status" value="1"/>
</dbReference>
<gene>
    <name evidence="8" type="ORF">EV189_1496</name>
</gene>
<evidence type="ECO:0000256" key="1">
    <source>
        <dbReference type="ARBA" id="ARBA00005384"/>
    </source>
</evidence>
<dbReference type="Pfam" id="PF00155">
    <property type="entry name" value="Aminotran_1_2"/>
    <property type="match status" value="1"/>
</dbReference>
<dbReference type="InterPro" id="IPR051446">
    <property type="entry name" value="HTH_trans_reg/aminotransferase"/>
</dbReference>
<keyword evidence="5" id="KW-0804">Transcription</keyword>
<evidence type="ECO:0000256" key="6">
    <source>
        <dbReference type="SAM" id="MobiDB-lite"/>
    </source>
</evidence>
<keyword evidence="9" id="KW-1185">Reference proteome</keyword>
<dbReference type="InterPro" id="IPR015422">
    <property type="entry name" value="PyrdxlP-dep_Trfase_small"/>
</dbReference>
<dbReference type="InterPro" id="IPR015421">
    <property type="entry name" value="PyrdxlP-dep_Trfase_major"/>
</dbReference>
<dbReference type="GO" id="GO:0003700">
    <property type="term" value="F:DNA-binding transcription factor activity"/>
    <property type="evidence" value="ECO:0007669"/>
    <property type="project" value="InterPro"/>
</dbReference>
<dbReference type="Gene3D" id="1.10.10.10">
    <property type="entry name" value="Winged helix-like DNA-binding domain superfamily/Winged helix DNA-binding domain"/>
    <property type="match status" value="1"/>
</dbReference>
<dbReference type="PANTHER" id="PTHR46577">
    <property type="entry name" value="HTH-TYPE TRANSCRIPTIONAL REGULATORY PROTEIN GABR"/>
    <property type="match status" value="1"/>
</dbReference>
<evidence type="ECO:0000256" key="3">
    <source>
        <dbReference type="ARBA" id="ARBA00023015"/>
    </source>
</evidence>
<comment type="similarity">
    <text evidence="1">In the C-terminal section; belongs to the class-I pyridoxal-phosphate-dependent aminotransferase family.</text>
</comment>